<evidence type="ECO:0000256" key="4">
    <source>
        <dbReference type="ARBA" id="ARBA00022475"/>
    </source>
</evidence>
<dbReference type="PANTHER" id="PTHR30472">
    <property type="entry name" value="FERRIC ENTEROBACTIN TRANSPORT SYSTEM PERMEASE PROTEIN"/>
    <property type="match status" value="1"/>
</dbReference>
<evidence type="ECO:0000256" key="7">
    <source>
        <dbReference type="ARBA" id="ARBA00023136"/>
    </source>
</evidence>
<dbReference type="OrthoDB" id="9811721at2"/>
<feature type="transmembrane region" description="Helical" evidence="8">
    <location>
        <begin position="276"/>
        <end position="298"/>
    </location>
</feature>
<keyword evidence="6 8" id="KW-1133">Transmembrane helix</keyword>
<feature type="transmembrane region" description="Helical" evidence="8">
    <location>
        <begin position="568"/>
        <end position="590"/>
    </location>
</feature>
<evidence type="ECO:0000256" key="6">
    <source>
        <dbReference type="ARBA" id="ARBA00022989"/>
    </source>
</evidence>
<comment type="similarity">
    <text evidence="2">Belongs to the binding-protein-dependent transport system permease family. FecCD subfamily.</text>
</comment>
<comment type="subcellular location">
    <subcellularLocation>
        <location evidence="1">Cell membrane</location>
        <topology evidence="1">Multi-pass membrane protein</topology>
    </subcellularLocation>
</comment>
<feature type="transmembrane region" description="Helical" evidence="8">
    <location>
        <begin position="60"/>
        <end position="81"/>
    </location>
</feature>
<evidence type="ECO:0000313" key="10">
    <source>
        <dbReference type="Proteomes" id="UP000182769"/>
    </source>
</evidence>
<proteinExistence type="inferred from homology"/>
<feature type="transmembrane region" description="Helical" evidence="8">
    <location>
        <begin position="236"/>
        <end position="264"/>
    </location>
</feature>
<dbReference type="GO" id="GO:0005886">
    <property type="term" value="C:plasma membrane"/>
    <property type="evidence" value="ECO:0007669"/>
    <property type="project" value="UniProtKB-SubCell"/>
</dbReference>
<feature type="transmembrane region" description="Helical" evidence="8">
    <location>
        <begin position="143"/>
        <end position="165"/>
    </location>
</feature>
<dbReference type="InterPro" id="IPR037294">
    <property type="entry name" value="ABC_BtuC-like"/>
</dbReference>
<keyword evidence="5 8" id="KW-0812">Transmembrane</keyword>
<organism evidence="9 10">
    <name type="scientific">Marinomonas fungiae</name>
    <dbReference type="NCBI Taxonomy" id="1137284"/>
    <lineage>
        <taxon>Bacteria</taxon>
        <taxon>Pseudomonadati</taxon>
        <taxon>Pseudomonadota</taxon>
        <taxon>Gammaproteobacteria</taxon>
        <taxon>Oceanospirillales</taxon>
        <taxon>Oceanospirillaceae</taxon>
        <taxon>Marinomonas</taxon>
    </lineage>
</organism>
<dbReference type="EMBL" id="CYHG01000011">
    <property type="protein sequence ID" value="CUB05461.1"/>
    <property type="molecule type" value="Genomic_DNA"/>
</dbReference>
<feature type="transmembrane region" description="Helical" evidence="8">
    <location>
        <begin position="602"/>
        <end position="623"/>
    </location>
</feature>
<dbReference type="GO" id="GO:0033214">
    <property type="term" value="P:siderophore-iron import into cell"/>
    <property type="evidence" value="ECO:0007669"/>
    <property type="project" value="TreeGrafter"/>
</dbReference>
<gene>
    <name evidence="9" type="ORF">Ga0061065_11151</name>
</gene>
<protein>
    <submittedName>
        <fullName evidence="9">ABC-type Fe3+-siderophore transport system, permease component</fullName>
    </submittedName>
</protein>
<keyword evidence="3" id="KW-0813">Transport</keyword>
<feature type="transmembrane region" description="Helical" evidence="8">
    <location>
        <begin position="93"/>
        <end position="110"/>
    </location>
</feature>
<evidence type="ECO:0000256" key="1">
    <source>
        <dbReference type="ARBA" id="ARBA00004651"/>
    </source>
</evidence>
<keyword evidence="7 8" id="KW-0472">Membrane</keyword>
<dbReference type="PANTHER" id="PTHR30472:SF37">
    <property type="entry name" value="FE(3+) DICITRATE TRANSPORT SYSTEM PERMEASE PROTEIN FECD-RELATED"/>
    <property type="match status" value="1"/>
</dbReference>
<dbReference type="SUPFAM" id="SSF81345">
    <property type="entry name" value="ABC transporter involved in vitamin B12 uptake, BtuC"/>
    <property type="match status" value="2"/>
</dbReference>
<feature type="transmembrane region" description="Helical" evidence="8">
    <location>
        <begin position="448"/>
        <end position="465"/>
    </location>
</feature>
<dbReference type="RefSeq" id="WP_055464037.1">
    <property type="nucleotide sequence ID" value="NZ_CYHG01000011.1"/>
</dbReference>
<feature type="transmembrane region" description="Helical" evidence="8">
    <location>
        <begin position="421"/>
        <end position="442"/>
    </location>
</feature>
<evidence type="ECO:0000313" key="9">
    <source>
        <dbReference type="EMBL" id="CUB05461.1"/>
    </source>
</evidence>
<dbReference type="NCBIfam" id="NF007866">
    <property type="entry name" value="PRK10577.1-2"/>
    <property type="match status" value="1"/>
</dbReference>
<sequence length="653" mass="70025">MLSSFPRMAAPLALLMLISLLIQATVPYSGGWPLLLQTLFDYDINDYQQLIIHLTYLPRLAMALMCGFALALAGCMMQFVLRNPIASPTTLGVAAGAQLGMVLGILLVPASLAPPAYLPAFVGGAACTALVFWLAAHKGLAPIHLVLSGMVVNLFVGAANTMLMLVNERHLSSVFVWGAGALNQSSWEPLMRMLPWLAIAALGIAFIHRPLSALALGDNVSNNLGINVKHLKITALALAIFMTAVVVSEVGIIGFIGIVAPGVVRLMGVRQLPWQLLYSGLIGSVMLLIADLLTQPIAHAVGELLPTGAMTALFGAPFLLWLLQRQRWPAQLKATTEAPSHYQQRSFYKIIFIVSVMLALALLLALGINRDSQGFLLSFSPSLMELRLPRVLGACFAGMGLAIAGTLIQRLTHNPMASPEVLGMSSGAALTLVLCSFLGMTLLRFEQILLGSAGALSVTAVLWWLGRRQHFEPSQLLLTGIALSAGLDAILRITMAGQENVGALLTWLSGSTYLLTYQDVAWLAGGTLMLAVAPLLLHRWFDLIELGAVSASSVGLNCLHVRRLTLLLVALLTTLCTAFIGPLTFIGLLAPHMARALQQHSALKQMITACLLGALVMVVADWIGRVVWFPWQFPAGLLSALIGGGYFLYLMRR</sequence>
<keyword evidence="10" id="KW-1185">Reference proteome</keyword>
<dbReference type="Proteomes" id="UP000182769">
    <property type="component" value="Unassembled WGS sequence"/>
</dbReference>
<reference evidence="10" key="1">
    <citation type="submission" date="2015-08" db="EMBL/GenBank/DDBJ databases">
        <authorList>
            <person name="Varghese N."/>
        </authorList>
    </citation>
    <scope>NUCLEOTIDE SEQUENCE [LARGE SCALE GENOMIC DNA]</scope>
    <source>
        <strain evidence="10">JCM 18476</strain>
    </source>
</reference>
<feature type="transmembrane region" description="Helical" evidence="8">
    <location>
        <begin position="629"/>
        <end position="650"/>
    </location>
</feature>
<dbReference type="AlphaFoldDB" id="A0A0K6IQT2"/>
<dbReference type="CDD" id="cd06550">
    <property type="entry name" value="TM_ABC_iron-siderophores_like"/>
    <property type="match status" value="2"/>
</dbReference>
<evidence type="ECO:0000256" key="2">
    <source>
        <dbReference type="ARBA" id="ARBA00007935"/>
    </source>
</evidence>
<evidence type="ECO:0000256" key="5">
    <source>
        <dbReference type="ARBA" id="ARBA00022692"/>
    </source>
</evidence>
<feature type="transmembrane region" description="Helical" evidence="8">
    <location>
        <begin position="347"/>
        <end position="368"/>
    </location>
</feature>
<feature type="transmembrane region" description="Helical" evidence="8">
    <location>
        <begin position="515"/>
        <end position="536"/>
    </location>
</feature>
<dbReference type="GO" id="GO:0022857">
    <property type="term" value="F:transmembrane transporter activity"/>
    <property type="evidence" value="ECO:0007669"/>
    <property type="project" value="InterPro"/>
</dbReference>
<feature type="transmembrane region" description="Helical" evidence="8">
    <location>
        <begin position="388"/>
        <end position="409"/>
    </location>
</feature>
<dbReference type="STRING" id="1137284.GCA_001418205_02991"/>
<name>A0A0K6IQT2_9GAMM</name>
<evidence type="ECO:0000256" key="3">
    <source>
        <dbReference type="ARBA" id="ARBA00022448"/>
    </source>
</evidence>
<dbReference type="Pfam" id="PF01032">
    <property type="entry name" value="FecCD"/>
    <property type="match status" value="2"/>
</dbReference>
<feature type="transmembrane region" description="Helical" evidence="8">
    <location>
        <begin position="304"/>
        <end position="323"/>
    </location>
</feature>
<dbReference type="Gene3D" id="1.10.3470.10">
    <property type="entry name" value="ABC transporter involved in vitamin B12 uptake, BtuC"/>
    <property type="match status" value="2"/>
</dbReference>
<dbReference type="InterPro" id="IPR000522">
    <property type="entry name" value="ABC_transptr_permease_BtuC"/>
</dbReference>
<keyword evidence="4" id="KW-1003">Cell membrane</keyword>
<evidence type="ECO:0000256" key="8">
    <source>
        <dbReference type="SAM" id="Phobius"/>
    </source>
</evidence>
<accession>A0A0K6IQT2</accession>
<feature type="transmembrane region" description="Helical" evidence="8">
    <location>
        <begin position="116"/>
        <end position="136"/>
    </location>
</feature>